<reference evidence="1" key="1">
    <citation type="journal article" date="2014" name="Front. Microbiol.">
        <title>High frequency of phylogenetically diverse reductive dehalogenase-homologous genes in deep subseafloor sedimentary metagenomes.</title>
        <authorList>
            <person name="Kawai M."/>
            <person name="Futagami T."/>
            <person name="Toyoda A."/>
            <person name="Takaki Y."/>
            <person name="Nishi S."/>
            <person name="Hori S."/>
            <person name="Arai W."/>
            <person name="Tsubouchi T."/>
            <person name="Morono Y."/>
            <person name="Uchiyama I."/>
            <person name="Ito T."/>
            <person name="Fujiyama A."/>
            <person name="Inagaki F."/>
            <person name="Takami H."/>
        </authorList>
    </citation>
    <scope>NUCLEOTIDE SEQUENCE</scope>
    <source>
        <strain evidence="1">Expedition CK06-06</strain>
    </source>
</reference>
<accession>X0Y835</accession>
<gene>
    <name evidence="1" type="ORF">S01H1_68555</name>
</gene>
<dbReference type="EMBL" id="BARS01045467">
    <property type="protein sequence ID" value="GAG33051.1"/>
    <property type="molecule type" value="Genomic_DNA"/>
</dbReference>
<dbReference type="InterPro" id="IPR010767">
    <property type="entry name" value="Phage_CGC-2007_Cje0229"/>
</dbReference>
<dbReference type="AlphaFoldDB" id="X0Y835"/>
<organism evidence="1">
    <name type="scientific">marine sediment metagenome</name>
    <dbReference type="NCBI Taxonomy" id="412755"/>
    <lineage>
        <taxon>unclassified sequences</taxon>
        <taxon>metagenomes</taxon>
        <taxon>ecological metagenomes</taxon>
    </lineage>
</organism>
<sequence>MIKYRSLHAYKYQIMEDYEFQLDVTKCGPLNLDALGDAFFLCLLADGMLMVMEGYAYDGPSGPTIDTENSMRASLVHDALYQLMRLGVLPQSAKKHADQLLYDLCVEDGMSKFRAYYWWLGVKYFGIWASRCEVKDE</sequence>
<name>X0Y835_9ZZZZ</name>
<proteinExistence type="predicted"/>
<comment type="caution">
    <text evidence="1">The sequence shown here is derived from an EMBL/GenBank/DDBJ whole genome shotgun (WGS) entry which is preliminary data.</text>
</comment>
<dbReference type="Pfam" id="PF07087">
    <property type="entry name" value="DUF1353"/>
    <property type="match status" value="1"/>
</dbReference>
<evidence type="ECO:0008006" key="2">
    <source>
        <dbReference type="Google" id="ProtNLM"/>
    </source>
</evidence>
<evidence type="ECO:0000313" key="1">
    <source>
        <dbReference type="EMBL" id="GAG33051.1"/>
    </source>
</evidence>
<protein>
    <recommendedName>
        <fullName evidence="2">DUF1353 domain-containing protein</fullName>
    </recommendedName>
</protein>